<sequence>MSKIYDIISIKVLDNFRLEIEFDDRVKKIIDFSSKISKGPMSKALADPDFFAQVSIIEDGSGLVWPNGYDFCPEYARNFDKYEQNGSINQVAEPPSDYDPSI</sequence>
<keyword evidence="2" id="KW-1185">Reference proteome</keyword>
<dbReference type="InterPro" id="IPR036782">
    <property type="entry name" value="NE0471-like_N"/>
</dbReference>
<dbReference type="AlphaFoldDB" id="A0A521DTK2"/>
<dbReference type="Proteomes" id="UP000315971">
    <property type="component" value="Unassembled WGS sequence"/>
</dbReference>
<organism evidence="1 2">
    <name type="scientific">Solitalea koreensis</name>
    <dbReference type="NCBI Taxonomy" id="543615"/>
    <lineage>
        <taxon>Bacteria</taxon>
        <taxon>Pseudomonadati</taxon>
        <taxon>Bacteroidota</taxon>
        <taxon>Sphingobacteriia</taxon>
        <taxon>Sphingobacteriales</taxon>
        <taxon>Sphingobacteriaceae</taxon>
        <taxon>Solitalea</taxon>
    </lineage>
</organism>
<evidence type="ECO:0000313" key="2">
    <source>
        <dbReference type="Proteomes" id="UP000315971"/>
    </source>
</evidence>
<dbReference type="Gene3D" id="3.30.2020.10">
    <property type="entry name" value="NE0471-like N-terminal domain"/>
    <property type="match status" value="1"/>
</dbReference>
<accession>A0A521DTK2</accession>
<gene>
    <name evidence="1" type="ORF">SAMN06265350_108116</name>
</gene>
<reference evidence="1 2" key="1">
    <citation type="submission" date="2017-05" db="EMBL/GenBank/DDBJ databases">
        <authorList>
            <person name="Varghese N."/>
            <person name="Submissions S."/>
        </authorList>
    </citation>
    <scope>NUCLEOTIDE SEQUENCE [LARGE SCALE GENOMIC DNA]</scope>
    <source>
        <strain evidence="1 2">DSM 21342</strain>
    </source>
</reference>
<dbReference type="RefSeq" id="WP_142604400.1">
    <property type="nucleotide sequence ID" value="NZ_FXSZ01000008.1"/>
</dbReference>
<name>A0A521DTK2_9SPHI</name>
<proteinExistence type="predicted"/>
<dbReference type="SUPFAM" id="SSF143880">
    <property type="entry name" value="NE0471 N-terminal domain-like"/>
    <property type="match status" value="1"/>
</dbReference>
<dbReference type="EMBL" id="FXSZ01000008">
    <property type="protein sequence ID" value="SMO75034.1"/>
    <property type="molecule type" value="Genomic_DNA"/>
</dbReference>
<protein>
    <recommendedName>
        <fullName evidence="3">DUF2442 domain-containing protein</fullName>
    </recommendedName>
</protein>
<dbReference type="Pfam" id="PF10387">
    <property type="entry name" value="DUF2442"/>
    <property type="match status" value="1"/>
</dbReference>
<evidence type="ECO:0000313" key="1">
    <source>
        <dbReference type="EMBL" id="SMO75034.1"/>
    </source>
</evidence>
<evidence type="ECO:0008006" key="3">
    <source>
        <dbReference type="Google" id="ProtNLM"/>
    </source>
</evidence>
<dbReference type="OrthoDB" id="1154541at2"/>
<dbReference type="InterPro" id="IPR018841">
    <property type="entry name" value="DUF2442"/>
</dbReference>